<gene>
    <name evidence="3" type="primary">p74</name>
    <name evidence="3" type="ORF">PmNV_072</name>
</gene>
<feature type="transmembrane region" description="Helical" evidence="1">
    <location>
        <begin position="649"/>
        <end position="666"/>
    </location>
</feature>
<dbReference type="EMBL" id="KJ184318">
    <property type="protein sequence ID" value="AII15860.1"/>
    <property type="molecule type" value="Genomic_DNA"/>
</dbReference>
<dbReference type="KEGG" id="vg:20098378"/>
<proteinExistence type="predicted"/>
<keyword evidence="4" id="KW-1185">Reference proteome</keyword>
<dbReference type="Pfam" id="PF08404">
    <property type="entry name" value="Baculo_p74_N"/>
    <property type="match status" value="1"/>
</dbReference>
<reference evidence="3 4" key="1">
    <citation type="journal article" date="2014" name="BMC Genomics">
        <title>The genome and occlusion bodies of marine Penaeus monodon nudivirus (PmNV, also known as MBV and PemoNPV) suggest that it should be assigned to a new nudivirus genus that is distinct from the terrestrial nudiviruses.</title>
        <authorList>
            <person name="Yang Y.T."/>
            <person name="Lee D.Y."/>
            <person name="Wang Y."/>
            <person name="Hu J.M."/>
            <person name="Li W.H."/>
            <person name="Leu J.H."/>
            <person name="Chang G.D."/>
            <person name="Ke H.M."/>
            <person name="Kang S.T."/>
            <person name="Lin S.S."/>
            <person name="Kou G.H."/>
            <person name="Lo C.F."/>
        </authorList>
    </citation>
    <scope>NUCLEOTIDE SEQUENCE [LARGE SCALE GENOMIC DNA]</scope>
    <source>
        <strain evidence="3">Indonesia</strain>
    </source>
</reference>
<keyword evidence="1" id="KW-0472">Membrane</keyword>
<dbReference type="InterPro" id="IPR013613">
    <property type="entry name" value="Baculo_p74_N"/>
</dbReference>
<evidence type="ECO:0000256" key="1">
    <source>
        <dbReference type="SAM" id="Phobius"/>
    </source>
</evidence>
<feature type="transmembrane region" description="Helical" evidence="1">
    <location>
        <begin position="478"/>
        <end position="499"/>
    </location>
</feature>
<accession>A0A076FE06</accession>
<dbReference type="OrthoDB" id="2848at10239"/>
<organism evidence="3 4">
    <name type="scientific">Penaeus monodon nudivirus</name>
    <dbReference type="NCBI Taxonomy" id="1529056"/>
    <lineage>
        <taxon>Viruses</taxon>
        <taxon>Viruses incertae sedis</taxon>
        <taxon>Naldaviricetes</taxon>
        <taxon>Lefavirales</taxon>
        <taxon>Nudiviridae</taxon>
        <taxon>Gammanudivirus</taxon>
        <taxon>Gammanudivirus pemonodonis</taxon>
    </lineage>
</organism>
<dbReference type="GO" id="GO:0019058">
    <property type="term" value="P:viral life cycle"/>
    <property type="evidence" value="ECO:0007669"/>
    <property type="project" value="InterPro"/>
</dbReference>
<feature type="transmembrane region" description="Helical" evidence="1">
    <location>
        <begin position="626"/>
        <end position="643"/>
    </location>
</feature>
<dbReference type="Pfam" id="PF04583">
    <property type="entry name" value="Baculo_p74"/>
    <property type="match status" value="1"/>
</dbReference>
<evidence type="ECO:0000313" key="4">
    <source>
        <dbReference type="Proteomes" id="UP000203413"/>
    </source>
</evidence>
<sequence length="684" mass="78136">MSYTNKDLDNAITYSNNRYLLRLINKLYEKSPHLISHLKYSIQRADPETDYYFSNSFKNKAIKVDVVIPEKLCMKLSCNPIKGETTCTRKDEPSYYGIGDEANFQLRCQPSCFNLVDKPTVVEEGEEEEVQMVRLTYNNDYGCVILPTSSIWHENPFYRSSAVYEHRLNDLPAGFNQDTSDHSSFSQITYKYNKSYCDAFYDTWNEEKETCKPLWWERVLYAVVGEQITKLAKAGIVSINNGFKTDYPPIDLPSPPDVEPEWTLFGWSHDIDESFILPSSDFEFSDTDITSLYREVKIENTPLSRNLHEESMRLIEKIKRNQGQISTDLRRKLESDYTLVIDGQELGEVNKVKKHNTKARLQLRSLTNKEQEDMDIVEYMSAIIGGLFASVFTPDFWVDIGIGIVSDVILDEVKVIFRQLANDIIPKLTVKILEASGSVLTKVFANSIISTVTQTFSKIMIKTVSKVMIQLAKITAEIASVVGVILAILTIFDLLLSLWDPLGFNNKFDEEILRTVTSSSDVSLRQSLGVAIPKMTFSLMANMMLSPEEIIDQSLNCYKYIYEYLNSLDVNSEGSRIDKGPVMNIGDTNKEDVNNASIVNSKLVTPQELRDYEKNHASRMQFYRRPRNIVVGLAVIATLFMFIDIPFMSLLVFVVMVIVICIFYLNSSTINAENILDKIYKFSL</sequence>
<dbReference type="RefSeq" id="YP_009051910.1">
    <property type="nucleotide sequence ID" value="NC_024692.1"/>
</dbReference>
<evidence type="ECO:0000259" key="2">
    <source>
        <dbReference type="Pfam" id="PF08404"/>
    </source>
</evidence>
<keyword evidence="1" id="KW-1133">Transmembrane helix</keyword>
<keyword evidence="1" id="KW-0812">Transmembrane</keyword>
<dbReference type="InterPro" id="IPR007663">
    <property type="entry name" value="Baculo_p74"/>
</dbReference>
<name>A0A076FE06_9VIRU</name>
<dbReference type="Proteomes" id="UP000203413">
    <property type="component" value="Segment"/>
</dbReference>
<evidence type="ECO:0000313" key="3">
    <source>
        <dbReference type="EMBL" id="AII15860.1"/>
    </source>
</evidence>
<protein>
    <submittedName>
        <fullName evidence="3">p74</fullName>
    </submittedName>
</protein>
<feature type="domain" description="Baculoviridae p74 N-terminal" evidence="2">
    <location>
        <begin position="5"/>
        <end position="275"/>
    </location>
</feature>
<dbReference type="GeneID" id="20098378"/>